<accession>A0A7C9JDN0</accession>
<protein>
    <recommendedName>
        <fullName evidence="1">DUF8052 domain-containing protein</fullName>
    </recommendedName>
</protein>
<dbReference type="AlphaFoldDB" id="A0A7C9JDN0"/>
<comment type="caution">
    <text evidence="2">The sequence shown here is derived from an EMBL/GenBank/DDBJ whole genome shotgun (WGS) entry which is preliminary data.</text>
</comment>
<evidence type="ECO:0000313" key="2">
    <source>
        <dbReference type="EMBL" id="NBI33874.1"/>
    </source>
</evidence>
<dbReference type="Pfam" id="PF26226">
    <property type="entry name" value="DUF8052"/>
    <property type="match status" value="1"/>
</dbReference>
<organism evidence="2">
    <name type="scientific">Muribaculaceae bacterium Z82</name>
    <dbReference type="NCBI Taxonomy" id="2304548"/>
    <lineage>
        <taxon>Bacteria</taxon>
        <taxon>Pseudomonadati</taxon>
        <taxon>Bacteroidota</taxon>
        <taxon>Bacteroidia</taxon>
        <taxon>Bacteroidales</taxon>
        <taxon>Muribaculaceae</taxon>
    </lineage>
</organism>
<evidence type="ECO:0000259" key="1">
    <source>
        <dbReference type="Pfam" id="PF26226"/>
    </source>
</evidence>
<proteinExistence type="predicted"/>
<sequence length="205" mass="23043">MDPTAAQSQQRTASAQALHACAEDRPRAIAARSREGAQDPVRLQVLNRILAAHEGYFDVQRDYEYAGRLFQGYGEFHSHGQKYVLVKRATLWEVDTHEHVFLSAVEHLDLPWLSDAVAFMKDRGLAKVDPQPNHMCTNLTLVVVADRADDDAWRLLRKTRFRKNFAWGLKGWSDLRLAAVDLSGNRVATNAAGKPLADTLRSCMC</sequence>
<reference evidence="2" key="1">
    <citation type="submission" date="2018-08" db="EMBL/GenBank/DDBJ databases">
        <title>Murine metabolic-syndrome-specific gut microbial biobank.</title>
        <authorList>
            <person name="Liu C."/>
        </authorList>
    </citation>
    <scope>NUCLEOTIDE SEQUENCE [LARGE SCALE GENOMIC DNA]</scope>
    <source>
        <strain evidence="2">Z82</strain>
    </source>
</reference>
<feature type="domain" description="DUF8052" evidence="1">
    <location>
        <begin position="44"/>
        <end position="200"/>
    </location>
</feature>
<dbReference type="InterPro" id="IPR058365">
    <property type="entry name" value="DUF8052"/>
</dbReference>
<dbReference type="EMBL" id="QWKH01000008">
    <property type="protein sequence ID" value="NBI33874.1"/>
    <property type="molecule type" value="Genomic_DNA"/>
</dbReference>
<gene>
    <name evidence="2" type="ORF">D1639_02240</name>
</gene>
<name>A0A7C9JDN0_9BACT</name>